<reference evidence="3" key="1">
    <citation type="submission" date="2021-01" db="EMBL/GenBank/DDBJ databases">
        <authorList>
            <consortium name="Genoscope - CEA"/>
            <person name="William W."/>
        </authorList>
    </citation>
    <scope>NUCLEOTIDE SEQUENCE</scope>
</reference>
<evidence type="ECO:0000256" key="1">
    <source>
        <dbReference type="SAM" id="Coils"/>
    </source>
</evidence>
<accession>A0A8S1SE11</accession>
<dbReference type="OrthoDB" id="320041at2759"/>
<organism evidence="3 4">
    <name type="scientific">Paramecium octaurelia</name>
    <dbReference type="NCBI Taxonomy" id="43137"/>
    <lineage>
        <taxon>Eukaryota</taxon>
        <taxon>Sar</taxon>
        <taxon>Alveolata</taxon>
        <taxon>Ciliophora</taxon>
        <taxon>Intramacronucleata</taxon>
        <taxon>Oligohymenophorea</taxon>
        <taxon>Peniculida</taxon>
        <taxon>Parameciidae</taxon>
        <taxon>Paramecium</taxon>
    </lineage>
</organism>
<dbReference type="AlphaFoldDB" id="A0A8S1SE11"/>
<evidence type="ECO:0000313" key="4">
    <source>
        <dbReference type="Proteomes" id="UP000683925"/>
    </source>
</evidence>
<sequence>MSGSITKFDSIIRQESIESLFSNYSGHQNEEQEQKITEQLTSQPIYVNNQFVRDWIAFTNDLLKKQQETQTELSNLQKLYIQAECRLKRYGIVGSGTTGALITHPQSEDFNRFVIKKKLTIIQEQLKQKKDQIPNLTSQNIDSAKIESQDILRQTQELLQQLEQYNAELLIRSENNAPSFQLLSTGSVNISDEQTWRMNQQPLQTQRENTNPENFESYHDANIQS</sequence>
<proteinExistence type="predicted"/>
<feature type="coiled-coil region" evidence="1">
    <location>
        <begin position="119"/>
        <end position="172"/>
    </location>
</feature>
<feature type="compositionally biased region" description="Polar residues" evidence="2">
    <location>
        <begin position="201"/>
        <end position="214"/>
    </location>
</feature>
<feature type="region of interest" description="Disordered" evidence="2">
    <location>
        <begin position="201"/>
        <end position="225"/>
    </location>
</feature>
<keyword evidence="4" id="KW-1185">Reference proteome</keyword>
<dbReference type="OMA" id="EQTWRMN"/>
<evidence type="ECO:0000313" key="3">
    <source>
        <dbReference type="EMBL" id="CAD8138415.1"/>
    </source>
</evidence>
<evidence type="ECO:0000256" key="2">
    <source>
        <dbReference type="SAM" id="MobiDB-lite"/>
    </source>
</evidence>
<protein>
    <submittedName>
        <fullName evidence="3">Uncharacterized protein</fullName>
    </submittedName>
</protein>
<comment type="caution">
    <text evidence="3">The sequence shown here is derived from an EMBL/GenBank/DDBJ whole genome shotgun (WGS) entry which is preliminary data.</text>
</comment>
<dbReference type="Proteomes" id="UP000683925">
    <property type="component" value="Unassembled WGS sequence"/>
</dbReference>
<name>A0A8S1SE11_PAROT</name>
<gene>
    <name evidence="3" type="ORF">POCTA_138.1.T0090368</name>
</gene>
<dbReference type="EMBL" id="CAJJDP010000008">
    <property type="protein sequence ID" value="CAD8138415.1"/>
    <property type="molecule type" value="Genomic_DNA"/>
</dbReference>
<keyword evidence="1" id="KW-0175">Coiled coil</keyword>